<name>A0A5E4CIS5_MARMO</name>
<evidence type="ECO:0000313" key="2">
    <source>
        <dbReference type="Proteomes" id="UP000335636"/>
    </source>
</evidence>
<keyword evidence="2" id="KW-1185">Reference proteome</keyword>
<sequence length="109" mass="11336">MLNKHKPCAGPRDQGGPALSCWAGGGATIRVGGGVLSSGRGDQGLSTLTSLRQVLEDSGMPMDDTQFSQLTTKISFKKEGMSYLDFAAGFQGTKAKPGHPSLLGPPLRC</sequence>
<dbReference type="EMBL" id="CABDUW010001459">
    <property type="protein sequence ID" value="VTJ81754.1"/>
    <property type="molecule type" value="Genomic_DNA"/>
</dbReference>
<dbReference type="AlphaFoldDB" id="A0A5E4CIS5"/>
<reference evidence="1" key="1">
    <citation type="submission" date="2019-04" db="EMBL/GenBank/DDBJ databases">
        <authorList>
            <person name="Alioto T."/>
            <person name="Alioto T."/>
        </authorList>
    </citation>
    <scope>NUCLEOTIDE SEQUENCE [LARGE SCALE GENOMIC DNA]</scope>
</reference>
<proteinExistence type="predicted"/>
<protein>
    <submittedName>
        <fullName evidence="1">Uncharacterized protein</fullName>
    </submittedName>
</protein>
<accession>A0A5E4CIS5</accession>
<gene>
    <name evidence="1" type="ORF">MONAX_5E008455</name>
</gene>
<evidence type="ECO:0000313" key="1">
    <source>
        <dbReference type="EMBL" id="VTJ81754.1"/>
    </source>
</evidence>
<comment type="caution">
    <text evidence="1">The sequence shown here is derived from an EMBL/GenBank/DDBJ whole genome shotgun (WGS) entry which is preliminary data.</text>
</comment>
<organism evidence="1 2">
    <name type="scientific">Marmota monax</name>
    <name type="common">Woodchuck</name>
    <dbReference type="NCBI Taxonomy" id="9995"/>
    <lineage>
        <taxon>Eukaryota</taxon>
        <taxon>Metazoa</taxon>
        <taxon>Chordata</taxon>
        <taxon>Craniata</taxon>
        <taxon>Vertebrata</taxon>
        <taxon>Euteleostomi</taxon>
        <taxon>Mammalia</taxon>
        <taxon>Eutheria</taxon>
        <taxon>Euarchontoglires</taxon>
        <taxon>Glires</taxon>
        <taxon>Rodentia</taxon>
        <taxon>Sciuromorpha</taxon>
        <taxon>Sciuridae</taxon>
        <taxon>Xerinae</taxon>
        <taxon>Marmotini</taxon>
        <taxon>Marmota</taxon>
    </lineage>
</organism>
<dbReference type="Proteomes" id="UP000335636">
    <property type="component" value="Unassembled WGS sequence"/>
</dbReference>